<dbReference type="RefSeq" id="WP_238714299.1">
    <property type="nucleotide sequence ID" value="NZ_JAEPBH010000031.1"/>
</dbReference>
<accession>A0A8K0V634</accession>
<comment type="caution">
    <text evidence="1">The sequence shown here is derived from an EMBL/GenBank/DDBJ whole genome shotgun (WGS) entry which is preliminary data.</text>
</comment>
<protein>
    <submittedName>
        <fullName evidence="1">Pilus assembly protein</fullName>
    </submittedName>
</protein>
<dbReference type="SUPFAM" id="SSF53067">
    <property type="entry name" value="Actin-like ATPase domain"/>
    <property type="match status" value="1"/>
</dbReference>
<name>A0A8K0V634_9ENTR</name>
<proteinExistence type="predicted"/>
<gene>
    <name evidence="1" type="ORF">JJB97_12260</name>
</gene>
<dbReference type="InterPro" id="IPR043129">
    <property type="entry name" value="ATPase_NBD"/>
</dbReference>
<evidence type="ECO:0000313" key="2">
    <source>
        <dbReference type="Proteomes" id="UP000659047"/>
    </source>
</evidence>
<sequence length="262" mass="29056">MAFSNWKIGLDIQVEGIAAVAVSPGRRGWRLRRWWHFASPLQAQTGATTLPATLADWRRQLPLGAQLRVSFPGLKTLQRTLPREPAALSETQRVMYLAGVMGQQLRMNAAELQVDYCVGPAGEYAVTAARRHEVDMLLAALRQVGLMPEMVTPDACALGSLLAALCVQPRAMLIHRAGDRWLWADTERWGVLPVADAQTPQALCQRLEVQTKMTITSCKLLADKDILYVDPWRSLTCLQPPLPEDGDRFAVALGLALARWPR</sequence>
<dbReference type="Proteomes" id="UP000659047">
    <property type="component" value="Unassembled WGS sequence"/>
</dbReference>
<keyword evidence="2" id="KW-1185">Reference proteome</keyword>
<dbReference type="AlphaFoldDB" id="A0A8K0V634"/>
<organism evidence="1 2">
    <name type="scientific">Tenebrionibacter intestinalis</name>
    <dbReference type="NCBI Taxonomy" id="2799638"/>
    <lineage>
        <taxon>Bacteria</taxon>
        <taxon>Pseudomonadati</taxon>
        <taxon>Pseudomonadota</taxon>
        <taxon>Gammaproteobacteria</taxon>
        <taxon>Enterobacterales</taxon>
        <taxon>Enterobacteriaceae</taxon>
        <taxon>Tenebrionibacter/Tenebrionicola group</taxon>
        <taxon>Tenebrionibacter</taxon>
    </lineage>
</organism>
<evidence type="ECO:0000313" key="1">
    <source>
        <dbReference type="EMBL" id="MBK4716083.1"/>
    </source>
</evidence>
<dbReference type="EMBL" id="JAEPBH010000031">
    <property type="protein sequence ID" value="MBK4716083.1"/>
    <property type="molecule type" value="Genomic_DNA"/>
</dbReference>
<reference evidence="1" key="1">
    <citation type="submission" date="2021-01" db="EMBL/GenBank/DDBJ databases">
        <title>Intestinitalea alba gen. nov., sp. nov., a novel genus of the family Enterobacteriaceae, isolated from the gut of the plastic-eating mealworm Tenebrio molitor L.</title>
        <authorList>
            <person name="Yang Y."/>
        </authorList>
    </citation>
    <scope>NUCLEOTIDE SEQUENCE</scope>
    <source>
        <strain evidence="1">BIT-L3</strain>
    </source>
</reference>